<feature type="domain" description="SF3 helicase" evidence="4">
    <location>
        <begin position="243"/>
        <end position="398"/>
    </location>
</feature>
<dbReference type="InterPro" id="IPR014015">
    <property type="entry name" value="Helicase_SF3_DNA-vir"/>
</dbReference>
<dbReference type="Pfam" id="PF19263">
    <property type="entry name" value="DUF5906"/>
    <property type="match status" value="1"/>
</dbReference>
<dbReference type="InterPro" id="IPR051620">
    <property type="entry name" value="ORF904-like_C"/>
</dbReference>
<accession>A0A328HGI9</accession>
<dbReference type="InterPro" id="IPR045455">
    <property type="entry name" value="NrS-1_pol-like_helicase"/>
</dbReference>
<comment type="caution">
    <text evidence="5">The sequence shown here is derived from an EMBL/GenBank/DDBJ whole genome shotgun (WGS) entry which is preliminary data.</text>
</comment>
<dbReference type="InterPro" id="IPR027417">
    <property type="entry name" value="P-loop_NTPase"/>
</dbReference>
<reference evidence="5 6" key="1">
    <citation type="submission" date="2018-04" db="EMBL/GenBank/DDBJ databases">
        <title>Bacteria isolated from cave deposits of Manipur.</title>
        <authorList>
            <person name="Sahoo D."/>
            <person name="Sarangthem I."/>
            <person name="Nandeibam J."/>
        </authorList>
    </citation>
    <scope>NUCLEOTIDE SEQUENCE [LARGE SCALE GENOMIC DNA]</scope>
    <source>
        <strain evidence="6">mrc11</strain>
    </source>
</reference>
<dbReference type="AlphaFoldDB" id="A0A328HGI9"/>
<dbReference type="OrthoDB" id="9763644at2"/>
<keyword evidence="1" id="KW-0547">Nucleotide-binding</keyword>
<dbReference type="NCBIfam" id="TIGR01613">
    <property type="entry name" value="primase_Cterm"/>
    <property type="match status" value="1"/>
</dbReference>
<evidence type="ECO:0000313" key="5">
    <source>
        <dbReference type="EMBL" id="RAM37728.1"/>
    </source>
</evidence>
<dbReference type="GO" id="GO:0016787">
    <property type="term" value="F:hydrolase activity"/>
    <property type="evidence" value="ECO:0007669"/>
    <property type="project" value="UniProtKB-KW"/>
</dbReference>
<sequence length="589" mass="66207">MTAKENRPVSDEAAQIAFGGADHHINSLLLTFDEIFVESAISTCQSVGKIALDKLGSLCVQKTEELLNRQNAARKVAGMKALRSFQTLQPVQAAILLEAAFSIRNVVPGGTASDDGLGLLSFYQDEGDYAGAYRRSDLGLLDQLAGKLRPTGDRNWHKEVELALCRRVPKEPELVDPDELPMNDCSYNYRSGVRTPFSPEHVTLSKFATRLPLTAPPVPQFVNEDGTVWNAWHWFCEVIPDKDTRILVIQVIGMCLRPAVDWRVLVYFIGEGLNGKGTVIELIRAIVGVHLVTSIPPSRFAEQFALSAAVSKRLNLVDEDDVGKFIENAAVLKQVISRDPILLDRKHKDPISVQLIMSTLVSLNDWPKHKDKTEAMYDRQVFIEFPERFADAKKNPAVKNDYVKRAEVREWFAYMALMELPAYNKLSEPESVAKAKAEFRADSDKSFAFWEEHGSNFERDFLPFDMLYQLCSAHEARVNPRGSVEAMKVFTGRLKKHVNSDEWIVPLGGNGKDKELSINQWIIGPEPVLAEFDYVPGVANWNWDEYACNSAGGITRWMTTKRKARGFVRRSAWEAHESVGTTPYLARHP</sequence>
<dbReference type="PROSITE" id="PS51206">
    <property type="entry name" value="SF3_HELICASE_1"/>
    <property type="match status" value="1"/>
</dbReference>
<dbReference type="Proteomes" id="UP000249166">
    <property type="component" value="Unassembled WGS sequence"/>
</dbReference>
<gene>
    <name evidence="5" type="ORF">DBZ45_09005</name>
</gene>
<dbReference type="PANTHER" id="PTHR35372">
    <property type="entry name" value="ATP BINDING PROTEIN-RELATED"/>
    <property type="match status" value="1"/>
</dbReference>
<dbReference type="RefSeq" id="WP_111903577.1">
    <property type="nucleotide sequence ID" value="NZ_QLNP01000067.1"/>
</dbReference>
<name>A0A328HGI9_ARTGO</name>
<organism evidence="5 6">
    <name type="scientific">Arthrobacter globiformis</name>
    <dbReference type="NCBI Taxonomy" id="1665"/>
    <lineage>
        <taxon>Bacteria</taxon>
        <taxon>Bacillati</taxon>
        <taxon>Actinomycetota</taxon>
        <taxon>Actinomycetes</taxon>
        <taxon>Micrococcales</taxon>
        <taxon>Micrococcaceae</taxon>
        <taxon>Arthrobacter</taxon>
    </lineage>
</organism>
<dbReference type="EMBL" id="QLNP01000067">
    <property type="protein sequence ID" value="RAM37728.1"/>
    <property type="molecule type" value="Genomic_DNA"/>
</dbReference>
<evidence type="ECO:0000313" key="6">
    <source>
        <dbReference type="Proteomes" id="UP000249166"/>
    </source>
</evidence>
<dbReference type="SUPFAM" id="SSF52540">
    <property type="entry name" value="P-loop containing nucleoside triphosphate hydrolases"/>
    <property type="match status" value="1"/>
</dbReference>
<proteinExistence type="predicted"/>
<dbReference type="GO" id="GO:0005524">
    <property type="term" value="F:ATP binding"/>
    <property type="evidence" value="ECO:0007669"/>
    <property type="project" value="UniProtKB-KW"/>
</dbReference>
<evidence type="ECO:0000256" key="3">
    <source>
        <dbReference type="ARBA" id="ARBA00022840"/>
    </source>
</evidence>
<evidence type="ECO:0000256" key="2">
    <source>
        <dbReference type="ARBA" id="ARBA00022801"/>
    </source>
</evidence>
<dbReference type="InterPro" id="IPR006500">
    <property type="entry name" value="Helicase_put_C_phage/plasmid"/>
</dbReference>
<keyword evidence="3" id="KW-0067">ATP-binding</keyword>
<evidence type="ECO:0000256" key="1">
    <source>
        <dbReference type="ARBA" id="ARBA00022741"/>
    </source>
</evidence>
<dbReference type="PANTHER" id="PTHR35372:SF2">
    <property type="entry name" value="SF3 HELICASE DOMAIN-CONTAINING PROTEIN"/>
    <property type="match status" value="1"/>
</dbReference>
<dbReference type="Gene3D" id="3.40.50.300">
    <property type="entry name" value="P-loop containing nucleotide triphosphate hydrolases"/>
    <property type="match status" value="1"/>
</dbReference>
<evidence type="ECO:0000259" key="4">
    <source>
        <dbReference type="PROSITE" id="PS51206"/>
    </source>
</evidence>
<protein>
    <recommendedName>
        <fullName evidence="4">SF3 helicase domain-containing protein</fullName>
    </recommendedName>
</protein>
<keyword evidence="2" id="KW-0378">Hydrolase</keyword>